<evidence type="ECO:0000259" key="6">
    <source>
        <dbReference type="Pfam" id="PF02777"/>
    </source>
</evidence>
<name>A0A6A5CEJ6_NAEFO</name>
<comment type="caution">
    <text evidence="7">The sequence shown here is derived from an EMBL/GenBank/DDBJ whole genome shotgun (WGS) entry which is preliminary data.</text>
</comment>
<sequence length="291" mass="33857">MKLPNFVLFLVVLFSTWMALLIGIIQCGINPVVLPHLPYAYHELEPHIDQATMKVHHSGHHQTYVNNLNGAIETLLKSTNDDIQKFIWQAQRIETLLANLHLLPIDEATKKTIRNNGGGFVNHNLFFELMMDEKHRTSKPSERVVKALSKQFGSVDEFIKQFNDQALKVFGSGWVVLVKRTFLKTLNSELLIKTYANQDSAYMNEQLTSPQKDTTNTMIEYMDEPVLLLDVWEHAYYLKHQNKRAAYVSDWWNVVHWSKVEDRLFKCEFDVEFVDDVELKHHSACKNKDEL</sequence>
<dbReference type="VEuPathDB" id="AmoebaDB:NF0015750"/>
<dbReference type="RefSeq" id="XP_044568408.1">
    <property type="nucleotide sequence ID" value="XM_044711374.1"/>
</dbReference>
<evidence type="ECO:0000313" key="7">
    <source>
        <dbReference type="EMBL" id="KAF0983695.1"/>
    </source>
</evidence>
<keyword evidence="4" id="KW-0560">Oxidoreductase</keyword>
<keyword evidence="3" id="KW-0479">Metal-binding</keyword>
<evidence type="ECO:0000256" key="1">
    <source>
        <dbReference type="ARBA" id="ARBA00008714"/>
    </source>
</evidence>
<dbReference type="PANTHER" id="PTHR43595">
    <property type="entry name" value="37S RIBOSOMAL PROTEIN S26, MITOCHONDRIAL"/>
    <property type="match status" value="1"/>
</dbReference>
<dbReference type="PROSITE" id="PS00088">
    <property type="entry name" value="SOD_MN"/>
    <property type="match status" value="1"/>
</dbReference>
<dbReference type="GO" id="GO:0046872">
    <property type="term" value="F:metal ion binding"/>
    <property type="evidence" value="ECO:0007669"/>
    <property type="project" value="UniProtKB-KW"/>
</dbReference>
<gene>
    <name evidence="7" type="ORF">FDP41_007610</name>
</gene>
<accession>A0A6A5CEJ6</accession>
<organism evidence="7 8">
    <name type="scientific">Naegleria fowleri</name>
    <name type="common">Brain eating amoeba</name>
    <dbReference type="NCBI Taxonomy" id="5763"/>
    <lineage>
        <taxon>Eukaryota</taxon>
        <taxon>Discoba</taxon>
        <taxon>Heterolobosea</taxon>
        <taxon>Tetramitia</taxon>
        <taxon>Eutetramitia</taxon>
        <taxon>Vahlkampfiidae</taxon>
        <taxon>Naegleria</taxon>
    </lineage>
</organism>
<dbReference type="PANTHER" id="PTHR43595:SF2">
    <property type="entry name" value="SMALL RIBOSOMAL SUBUNIT PROTEIN MS42"/>
    <property type="match status" value="1"/>
</dbReference>
<dbReference type="PRINTS" id="PR01703">
    <property type="entry name" value="MNSODISMTASE"/>
</dbReference>
<evidence type="ECO:0000259" key="5">
    <source>
        <dbReference type="Pfam" id="PF00081"/>
    </source>
</evidence>
<dbReference type="InterPro" id="IPR019832">
    <property type="entry name" value="Mn/Fe_SOD_C"/>
</dbReference>
<dbReference type="VEuPathDB" id="AmoebaDB:NfTy_007190"/>
<evidence type="ECO:0000256" key="4">
    <source>
        <dbReference type="ARBA" id="ARBA00023002"/>
    </source>
</evidence>
<feature type="domain" description="Manganese/iron superoxide dismutase C-terminal" evidence="6">
    <location>
        <begin position="141"/>
        <end position="263"/>
    </location>
</feature>
<dbReference type="Gene3D" id="3.55.40.20">
    <property type="entry name" value="Iron/manganese superoxide dismutase, C-terminal domain"/>
    <property type="match status" value="1"/>
</dbReference>
<keyword evidence="8" id="KW-1185">Reference proteome</keyword>
<dbReference type="OrthoDB" id="239262at2759"/>
<dbReference type="InterPro" id="IPR019833">
    <property type="entry name" value="Mn/Fe_SOD_BS"/>
</dbReference>
<dbReference type="InterPro" id="IPR036314">
    <property type="entry name" value="SOD_C_sf"/>
</dbReference>
<dbReference type="Proteomes" id="UP000444721">
    <property type="component" value="Unassembled WGS sequence"/>
</dbReference>
<feature type="domain" description="Manganese/iron superoxide dismutase N-terminal" evidence="5">
    <location>
        <begin position="34"/>
        <end position="130"/>
    </location>
</feature>
<dbReference type="EC" id="1.15.1.1" evidence="2"/>
<dbReference type="Gene3D" id="1.10.287.990">
    <property type="entry name" value="Fe,Mn superoxide dismutase (SOD) domain"/>
    <property type="match status" value="1"/>
</dbReference>
<dbReference type="SUPFAM" id="SSF54719">
    <property type="entry name" value="Fe,Mn superoxide dismutase (SOD), C-terminal domain"/>
    <property type="match status" value="1"/>
</dbReference>
<dbReference type="AlphaFoldDB" id="A0A6A5CEJ6"/>
<dbReference type="InterPro" id="IPR001189">
    <property type="entry name" value="Mn/Fe_SOD"/>
</dbReference>
<dbReference type="InterPro" id="IPR019831">
    <property type="entry name" value="Mn/Fe_SOD_N"/>
</dbReference>
<dbReference type="VEuPathDB" id="AmoebaDB:FDP41_007610"/>
<dbReference type="OMA" id="IMETHHA"/>
<dbReference type="GeneID" id="68114828"/>
<dbReference type="Pfam" id="PF00081">
    <property type="entry name" value="Sod_Fe_N"/>
    <property type="match status" value="1"/>
</dbReference>
<comment type="similarity">
    <text evidence="1">Belongs to the iron/manganese superoxide dismutase family.</text>
</comment>
<protein>
    <recommendedName>
        <fullName evidence="2">superoxide dismutase</fullName>
        <ecNumber evidence="2">1.15.1.1</ecNumber>
    </recommendedName>
</protein>
<dbReference type="SUPFAM" id="SSF46609">
    <property type="entry name" value="Fe,Mn superoxide dismutase (SOD), N-terminal domain"/>
    <property type="match status" value="1"/>
</dbReference>
<proteinExistence type="inferred from homology"/>
<dbReference type="GO" id="GO:0005737">
    <property type="term" value="C:cytoplasm"/>
    <property type="evidence" value="ECO:0007669"/>
    <property type="project" value="TreeGrafter"/>
</dbReference>
<evidence type="ECO:0000256" key="2">
    <source>
        <dbReference type="ARBA" id="ARBA00012682"/>
    </source>
</evidence>
<dbReference type="Pfam" id="PF02777">
    <property type="entry name" value="Sod_Fe_C"/>
    <property type="match status" value="1"/>
</dbReference>
<dbReference type="EMBL" id="VFQX01000004">
    <property type="protein sequence ID" value="KAF0983695.1"/>
    <property type="molecule type" value="Genomic_DNA"/>
</dbReference>
<dbReference type="GO" id="GO:0004784">
    <property type="term" value="F:superoxide dismutase activity"/>
    <property type="evidence" value="ECO:0007669"/>
    <property type="project" value="UniProtKB-EC"/>
</dbReference>
<evidence type="ECO:0000256" key="3">
    <source>
        <dbReference type="ARBA" id="ARBA00022723"/>
    </source>
</evidence>
<dbReference type="InterPro" id="IPR036324">
    <property type="entry name" value="Mn/Fe_SOD_N_sf"/>
</dbReference>
<reference evidence="7 8" key="1">
    <citation type="journal article" date="2019" name="Sci. Rep.">
        <title>Nanopore sequencing improves the draft genome of the human pathogenic amoeba Naegleria fowleri.</title>
        <authorList>
            <person name="Liechti N."/>
            <person name="Schurch N."/>
            <person name="Bruggmann R."/>
            <person name="Wittwer M."/>
        </authorList>
    </citation>
    <scope>NUCLEOTIDE SEQUENCE [LARGE SCALE GENOMIC DNA]</scope>
    <source>
        <strain evidence="7 8">ATCC 30894</strain>
    </source>
</reference>
<evidence type="ECO:0000313" key="8">
    <source>
        <dbReference type="Proteomes" id="UP000444721"/>
    </source>
</evidence>